<accession>A0AAV7C6Q0</accession>
<dbReference type="EMBL" id="WNYA01000003">
    <property type="protein sequence ID" value="KAG8580341.1"/>
    <property type="molecule type" value="Genomic_DNA"/>
</dbReference>
<reference evidence="1" key="1">
    <citation type="thesis" date="2020" institute="ProQuest LLC" country="789 East Eisenhower Parkway, Ann Arbor, MI, USA">
        <title>Comparative Genomics and Chromosome Evolution.</title>
        <authorList>
            <person name="Mudd A.B."/>
        </authorList>
    </citation>
    <scope>NUCLEOTIDE SEQUENCE</scope>
    <source>
        <strain evidence="1">237g6f4</strain>
        <tissue evidence="1">Blood</tissue>
    </source>
</reference>
<evidence type="ECO:0000313" key="1">
    <source>
        <dbReference type="EMBL" id="KAG8580341.1"/>
    </source>
</evidence>
<proteinExistence type="predicted"/>
<comment type="caution">
    <text evidence="1">The sequence shown here is derived from an EMBL/GenBank/DDBJ whole genome shotgun (WGS) entry which is preliminary data.</text>
</comment>
<sequence>MEASLNHYLAEKRKIKRGKVIKDKAEKKEVTKIFQRKEETMQGDFSRAVTDCVTYMMERMSAIHSWKTLG</sequence>
<name>A0AAV7C6Q0_ENGPU</name>
<dbReference type="AlphaFoldDB" id="A0AAV7C6Q0"/>
<keyword evidence="2" id="KW-1185">Reference proteome</keyword>
<gene>
    <name evidence="1" type="ORF">GDO81_007255</name>
</gene>
<dbReference type="Proteomes" id="UP000824782">
    <property type="component" value="Unassembled WGS sequence"/>
</dbReference>
<evidence type="ECO:0000313" key="2">
    <source>
        <dbReference type="Proteomes" id="UP000824782"/>
    </source>
</evidence>
<protein>
    <submittedName>
        <fullName evidence="1">Uncharacterized protein</fullName>
    </submittedName>
</protein>
<organism evidence="1 2">
    <name type="scientific">Engystomops pustulosus</name>
    <name type="common">Tungara frog</name>
    <name type="synonym">Physalaemus pustulosus</name>
    <dbReference type="NCBI Taxonomy" id="76066"/>
    <lineage>
        <taxon>Eukaryota</taxon>
        <taxon>Metazoa</taxon>
        <taxon>Chordata</taxon>
        <taxon>Craniata</taxon>
        <taxon>Vertebrata</taxon>
        <taxon>Euteleostomi</taxon>
        <taxon>Amphibia</taxon>
        <taxon>Batrachia</taxon>
        <taxon>Anura</taxon>
        <taxon>Neobatrachia</taxon>
        <taxon>Hyloidea</taxon>
        <taxon>Leptodactylidae</taxon>
        <taxon>Leiuperinae</taxon>
        <taxon>Engystomops</taxon>
    </lineage>
</organism>